<feature type="compositionally biased region" description="Basic and acidic residues" evidence="1">
    <location>
        <begin position="112"/>
        <end position="162"/>
    </location>
</feature>
<dbReference type="Proteomes" id="UP000663832">
    <property type="component" value="Unassembled WGS sequence"/>
</dbReference>
<organism evidence="2 5">
    <name type="scientific">Adineta steineri</name>
    <dbReference type="NCBI Taxonomy" id="433720"/>
    <lineage>
        <taxon>Eukaryota</taxon>
        <taxon>Metazoa</taxon>
        <taxon>Spiralia</taxon>
        <taxon>Gnathifera</taxon>
        <taxon>Rotifera</taxon>
        <taxon>Eurotatoria</taxon>
        <taxon>Bdelloidea</taxon>
        <taxon>Adinetida</taxon>
        <taxon>Adinetidae</taxon>
        <taxon>Adineta</taxon>
    </lineage>
</organism>
<evidence type="ECO:0000256" key="1">
    <source>
        <dbReference type="SAM" id="MobiDB-lite"/>
    </source>
</evidence>
<evidence type="ECO:0000313" key="2">
    <source>
        <dbReference type="EMBL" id="CAF1535595.1"/>
    </source>
</evidence>
<evidence type="ECO:0000313" key="4">
    <source>
        <dbReference type="Proteomes" id="UP000663832"/>
    </source>
</evidence>
<sequence length="194" mass="22336">MLKISEISYPKSFHCCTAGTLWTILENSTYLEAEEFAAPGAYGQLRCKGRPCAKCHKCRDWHFSGNQDQWNLVCNWENWKKVDEDRWNYEGLQLFTKRDGATCNVADADRHFNTQRGKVNDNPDRNPDPDPAPDRHFNTQRGEVNDSPDRNPDPDPAPDRHFNTQRGEVNDSPDPDPAPDRHFNTAHLCLCEKH</sequence>
<accession>A0A815VRK5</accession>
<evidence type="ECO:0000313" key="3">
    <source>
        <dbReference type="EMBL" id="CAF1655401.1"/>
    </source>
</evidence>
<name>A0A815VRK5_9BILA</name>
<dbReference type="EMBL" id="CAJNOM010004406">
    <property type="protein sequence ID" value="CAF1655401.1"/>
    <property type="molecule type" value="Genomic_DNA"/>
</dbReference>
<feature type="region of interest" description="Disordered" evidence="1">
    <location>
        <begin position="112"/>
        <end position="183"/>
    </location>
</feature>
<evidence type="ECO:0000313" key="5">
    <source>
        <dbReference type="Proteomes" id="UP000663877"/>
    </source>
</evidence>
<gene>
    <name evidence="2" type="ORF">BJG266_LOCUS45213</name>
    <name evidence="3" type="ORF">QVE165_LOCUS62202</name>
</gene>
<dbReference type="EMBL" id="CAJNOI010004031">
    <property type="protein sequence ID" value="CAF1535595.1"/>
    <property type="molecule type" value="Genomic_DNA"/>
</dbReference>
<proteinExistence type="predicted"/>
<comment type="caution">
    <text evidence="2">The sequence shown here is derived from an EMBL/GenBank/DDBJ whole genome shotgun (WGS) entry which is preliminary data.</text>
</comment>
<protein>
    <submittedName>
        <fullName evidence="2">Uncharacterized protein</fullName>
    </submittedName>
</protein>
<reference evidence="2" key="1">
    <citation type="submission" date="2021-02" db="EMBL/GenBank/DDBJ databases">
        <authorList>
            <person name="Nowell W R."/>
        </authorList>
    </citation>
    <scope>NUCLEOTIDE SEQUENCE</scope>
</reference>
<keyword evidence="4" id="KW-1185">Reference proteome</keyword>
<dbReference type="AlphaFoldDB" id="A0A815VRK5"/>
<dbReference type="Proteomes" id="UP000663877">
    <property type="component" value="Unassembled WGS sequence"/>
</dbReference>
<dbReference type="OrthoDB" id="10416986at2759"/>